<reference evidence="1" key="1">
    <citation type="submission" date="2019-04" db="EMBL/GenBank/DDBJ databases">
        <title>Sequencing of skin fungus with MAO and IRED activity.</title>
        <authorList>
            <person name="Marsaioli A.J."/>
            <person name="Bonatto J.M.C."/>
            <person name="Reis Junior O."/>
        </authorList>
    </citation>
    <scope>NUCLEOTIDE SEQUENCE</scope>
    <source>
        <strain evidence="1">28M1</strain>
    </source>
</reference>
<accession>A0A9P4WXG5</accession>
<evidence type="ECO:0000313" key="2">
    <source>
        <dbReference type="Proteomes" id="UP000758155"/>
    </source>
</evidence>
<gene>
    <name evidence="1" type="ORF">E8E12_011021</name>
</gene>
<dbReference type="EMBL" id="SWKV01000009">
    <property type="protein sequence ID" value="KAF3044473.1"/>
    <property type="molecule type" value="Genomic_DNA"/>
</dbReference>
<dbReference type="AlphaFoldDB" id="A0A9P4WXG5"/>
<sequence>MHCHAQFPRWLIQDLTPGSNIDRIVLIMEDATGEILRAEARLLGDYAYRNIIIDDPWILDAFTIRTDHAVYVRFLPATKLQFEPVGEDELDNAPHTDTARLVDGTRIPASEAYARRHLEDENDRSVTKSTTQQRVEAWWNEAVDYPETKRRQDSFEQPSKRARLDLQSTSPSITPAAAQAYGNNVESESEVVDLTGKPDDDYHLVQLEDSGRFGREEGTEPVIISVASGGRDNGSPANSTQVTAATEDATSALLQTRSVITAPERWHNALSIDREGLFAFIDQTESVEQAEKAGAQVETADKEVTAVETFFASIAPNHRCKRRITCQICRDTLSLPWLPSDDADRDMAKVMLRMNARLTQREQLEFGRMYNLERISVAKKTKAVKDEFHDRLQAFVVGHGIVDDYNEFAGMQQTADARDRCYQLPLFEDE</sequence>
<keyword evidence="2" id="KW-1185">Reference proteome</keyword>
<evidence type="ECO:0000313" key="1">
    <source>
        <dbReference type="EMBL" id="KAF3044473.1"/>
    </source>
</evidence>
<proteinExistence type="predicted"/>
<dbReference type="Proteomes" id="UP000758155">
    <property type="component" value="Unassembled WGS sequence"/>
</dbReference>
<dbReference type="OrthoDB" id="10538192at2759"/>
<comment type="caution">
    <text evidence="1">The sequence shown here is derived from an EMBL/GenBank/DDBJ whole genome shotgun (WGS) entry which is preliminary data.</text>
</comment>
<protein>
    <submittedName>
        <fullName evidence="1">Uncharacterized protein</fullName>
    </submittedName>
</protein>
<organism evidence="1 2">
    <name type="scientific">Didymella heteroderae</name>
    <dbReference type="NCBI Taxonomy" id="1769908"/>
    <lineage>
        <taxon>Eukaryota</taxon>
        <taxon>Fungi</taxon>
        <taxon>Dikarya</taxon>
        <taxon>Ascomycota</taxon>
        <taxon>Pezizomycotina</taxon>
        <taxon>Dothideomycetes</taxon>
        <taxon>Pleosporomycetidae</taxon>
        <taxon>Pleosporales</taxon>
        <taxon>Pleosporineae</taxon>
        <taxon>Didymellaceae</taxon>
        <taxon>Didymella</taxon>
    </lineage>
</organism>
<name>A0A9P4WXG5_9PLEO</name>